<name>A0A7S0BED6_9RHOD</name>
<gene>
    <name evidence="3" type="ORF">RMAR0315_LOCUS1522</name>
</gene>
<organism evidence="3">
    <name type="scientific">Rhodosorus marinus</name>
    <dbReference type="NCBI Taxonomy" id="101924"/>
    <lineage>
        <taxon>Eukaryota</taxon>
        <taxon>Rhodophyta</taxon>
        <taxon>Stylonematophyceae</taxon>
        <taxon>Stylonematales</taxon>
        <taxon>Stylonemataceae</taxon>
        <taxon>Rhodosorus</taxon>
    </lineage>
</organism>
<keyword evidence="1" id="KW-0812">Transmembrane</keyword>
<evidence type="ECO:0000313" key="3">
    <source>
        <dbReference type="EMBL" id="CAD8391547.1"/>
    </source>
</evidence>
<sequence>MMSIYRYWMVIGLTFLVINEVISDDVDYSAKLVSILNSKDAAESSKLVSELMKHAHSPEKHETVPDVSAFAPGGSSDAQLKDKISSTINKHIGGVANTLNNKSGLTAESRAQQVKLQTDRLKKNTQDAIRRAETHMVKLEEVETVSSDIKSSLATATAAASVIKRKVAEFTKLTADVDAIAKELYSNLVSMEEDISYIERQAESIGDKTWDKIIWYYLILGQLFLFVAFIFFQRSRMAAKQGMF</sequence>
<keyword evidence="2" id="KW-0732">Signal</keyword>
<proteinExistence type="predicted"/>
<keyword evidence="1" id="KW-1133">Transmembrane helix</keyword>
<feature type="signal peptide" evidence="2">
    <location>
        <begin position="1"/>
        <end position="23"/>
    </location>
</feature>
<keyword evidence="1" id="KW-0472">Membrane</keyword>
<protein>
    <recommendedName>
        <fullName evidence="4">GOLD domain-containing protein</fullName>
    </recommendedName>
</protein>
<evidence type="ECO:0008006" key="4">
    <source>
        <dbReference type="Google" id="ProtNLM"/>
    </source>
</evidence>
<accession>A0A7S0BED6</accession>
<feature type="chain" id="PRO_5031493109" description="GOLD domain-containing protein" evidence="2">
    <location>
        <begin position="24"/>
        <end position="244"/>
    </location>
</feature>
<evidence type="ECO:0000256" key="2">
    <source>
        <dbReference type="SAM" id="SignalP"/>
    </source>
</evidence>
<dbReference type="EMBL" id="HBEK01002689">
    <property type="protein sequence ID" value="CAD8391547.1"/>
    <property type="molecule type" value="Transcribed_RNA"/>
</dbReference>
<evidence type="ECO:0000256" key="1">
    <source>
        <dbReference type="SAM" id="Phobius"/>
    </source>
</evidence>
<dbReference type="AlphaFoldDB" id="A0A7S0BED6"/>
<feature type="transmembrane region" description="Helical" evidence="1">
    <location>
        <begin position="214"/>
        <end position="232"/>
    </location>
</feature>
<reference evidence="3" key="1">
    <citation type="submission" date="2021-01" db="EMBL/GenBank/DDBJ databases">
        <authorList>
            <person name="Corre E."/>
            <person name="Pelletier E."/>
            <person name="Niang G."/>
            <person name="Scheremetjew M."/>
            <person name="Finn R."/>
            <person name="Kale V."/>
            <person name="Holt S."/>
            <person name="Cochrane G."/>
            <person name="Meng A."/>
            <person name="Brown T."/>
            <person name="Cohen L."/>
        </authorList>
    </citation>
    <scope>NUCLEOTIDE SEQUENCE</scope>
    <source>
        <strain evidence="3">UTEX LB 2760</strain>
    </source>
</reference>